<dbReference type="FunFam" id="1.10.10.10:FF:000214">
    <property type="entry name" value="Methylated-DNA--protein-cysteine methyltransferase"/>
    <property type="match status" value="1"/>
</dbReference>
<keyword evidence="7 9" id="KW-0234">DNA repair</keyword>
<dbReference type="EC" id="2.1.1.63" evidence="9"/>
<dbReference type="Gene3D" id="1.10.10.10">
    <property type="entry name" value="Winged helix-like DNA-binding domain superfamily/Winged helix DNA-binding domain"/>
    <property type="match status" value="1"/>
</dbReference>
<evidence type="ECO:0000256" key="5">
    <source>
        <dbReference type="ARBA" id="ARBA00022679"/>
    </source>
</evidence>
<accession>A0A5C5U5Q4</accession>
<evidence type="ECO:0000256" key="9">
    <source>
        <dbReference type="HAMAP-Rule" id="MF_00772"/>
    </source>
</evidence>
<dbReference type="GO" id="GO:0005737">
    <property type="term" value="C:cytoplasm"/>
    <property type="evidence" value="ECO:0007669"/>
    <property type="project" value="UniProtKB-SubCell"/>
</dbReference>
<dbReference type="InterPro" id="IPR036388">
    <property type="entry name" value="WH-like_DNA-bd_sf"/>
</dbReference>
<comment type="catalytic activity">
    <reaction evidence="8 9">
        <text>a 6-O-methyl-2'-deoxyguanosine in DNA + L-cysteinyl-[protein] = S-methyl-L-cysteinyl-[protein] + a 2'-deoxyguanosine in DNA</text>
        <dbReference type="Rhea" id="RHEA:24000"/>
        <dbReference type="Rhea" id="RHEA-COMP:10131"/>
        <dbReference type="Rhea" id="RHEA-COMP:10132"/>
        <dbReference type="Rhea" id="RHEA-COMP:11367"/>
        <dbReference type="Rhea" id="RHEA-COMP:11368"/>
        <dbReference type="ChEBI" id="CHEBI:29950"/>
        <dbReference type="ChEBI" id="CHEBI:82612"/>
        <dbReference type="ChEBI" id="CHEBI:85445"/>
        <dbReference type="ChEBI" id="CHEBI:85448"/>
        <dbReference type="EC" id="2.1.1.63"/>
    </reaction>
</comment>
<dbReference type="CDD" id="cd06445">
    <property type="entry name" value="ATase"/>
    <property type="match status" value="1"/>
</dbReference>
<protein>
    <recommendedName>
        <fullName evidence="9">Methylated-DNA--protein-cysteine methyltransferase</fullName>
        <ecNumber evidence="9">2.1.1.63</ecNumber>
    </recommendedName>
    <alternativeName>
        <fullName evidence="9">6-O-methylguanine-DNA methyltransferase</fullName>
        <shortName evidence="9">MGMT</shortName>
    </alternativeName>
    <alternativeName>
        <fullName evidence="9">O-6-methylguanine-DNA-alkyltransferase</fullName>
    </alternativeName>
</protein>
<dbReference type="PROSITE" id="PS00374">
    <property type="entry name" value="MGMT"/>
    <property type="match status" value="1"/>
</dbReference>
<evidence type="ECO:0000256" key="4">
    <source>
        <dbReference type="ARBA" id="ARBA00022603"/>
    </source>
</evidence>
<dbReference type="PANTHER" id="PTHR10815:SF5">
    <property type="entry name" value="METHYLATED-DNA--PROTEIN-CYSTEINE METHYLTRANSFERASE"/>
    <property type="match status" value="1"/>
</dbReference>
<dbReference type="NCBIfam" id="TIGR00589">
    <property type="entry name" value="ogt"/>
    <property type="match status" value="1"/>
</dbReference>
<keyword evidence="13" id="KW-1185">Reference proteome</keyword>
<feature type="domain" description="Methylated-DNA-[protein]-cysteine S-methyltransferase DNA binding" evidence="10">
    <location>
        <begin position="111"/>
        <end position="191"/>
    </location>
</feature>
<evidence type="ECO:0000256" key="2">
    <source>
        <dbReference type="ARBA" id="ARBA00008711"/>
    </source>
</evidence>
<dbReference type="Pfam" id="PF01035">
    <property type="entry name" value="DNA_binding_1"/>
    <property type="match status" value="1"/>
</dbReference>
<proteinExistence type="inferred from homology"/>
<dbReference type="Gene3D" id="3.30.160.70">
    <property type="entry name" value="Methylated DNA-protein cysteine methyltransferase domain"/>
    <property type="match status" value="1"/>
</dbReference>
<dbReference type="GO" id="GO:0032259">
    <property type="term" value="P:methylation"/>
    <property type="evidence" value="ECO:0007669"/>
    <property type="project" value="UniProtKB-KW"/>
</dbReference>
<comment type="similarity">
    <text evidence="2 9">Belongs to the MGMT family.</text>
</comment>
<dbReference type="GO" id="GO:0006307">
    <property type="term" value="P:DNA alkylation repair"/>
    <property type="evidence" value="ECO:0007669"/>
    <property type="project" value="UniProtKB-UniRule"/>
</dbReference>
<comment type="subcellular location">
    <subcellularLocation>
        <location evidence="9">Cytoplasm</location>
    </subcellularLocation>
</comment>
<comment type="catalytic activity">
    <reaction evidence="1 9">
        <text>a 4-O-methyl-thymidine in DNA + L-cysteinyl-[protein] = a thymidine in DNA + S-methyl-L-cysteinyl-[protein]</text>
        <dbReference type="Rhea" id="RHEA:53428"/>
        <dbReference type="Rhea" id="RHEA-COMP:10131"/>
        <dbReference type="Rhea" id="RHEA-COMP:10132"/>
        <dbReference type="Rhea" id="RHEA-COMP:13555"/>
        <dbReference type="Rhea" id="RHEA-COMP:13556"/>
        <dbReference type="ChEBI" id="CHEBI:29950"/>
        <dbReference type="ChEBI" id="CHEBI:82612"/>
        <dbReference type="ChEBI" id="CHEBI:137386"/>
        <dbReference type="ChEBI" id="CHEBI:137387"/>
        <dbReference type="EC" id="2.1.1.63"/>
    </reaction>
</comment>
<dbReference type="SUPFAM" id="SSF53155">
    <property type="entry name" value="Methylated DNA-protein cysteine methyltransferase domain"/>
    <property type="match status" value="1"/>
</dbReference>
<evidence type="ECO:0000313" key="13">
    <source>
        <dbReference type="Proteomes" id="UP000315949"/>
    </source>
</evidence>
<dbReference type="GO" id="GO:0003908">
    <property type="term" value="F:methylated-DNA-[protein]-cysteine S-methyltransferase activity"/>
    <property type="evidence" value="ECO:0007669"/>
    <property type="project" value="UniProtKB-UniRule"/>
</dbReference>
<dbReference type="AlphaFoldDB" id="A0A5C5U5Q4"/>
<organism evidence="12 13">
    <name type="scientific">Luteimonas wenzhouensis</name>
    <dbReference type="NCBI Taxonomy" id="2599615"/>
    <lineage>
        <taxon>Bacteria</taxon>
        <taxon>Pseudomonadati</taxon>
        <taxon>Pseudomonadota</taxon>
        <taxon>Gammaproteobacteria</taxon>
        <taxon>Lysobacterales</taxon>
        <taxon>Lysobacteraceae</taxon>
        <taxon>Luteimonas</taxon>
    </lineage>
</organism>
<evidence type="ECO:0000313" key="12">
    <source>
        <dbReference type="EMBL" id="TWT20630.1"/>
    </source>
</evidence>
<comment type="miscellaneous">
    <text evidence="9">This enzyme catalyzes only one turnover and therefore is not strictly catalytic. According to one definition, an enzyme is a biocatalyst that acts repeatedly and over many reaction cycles.</text>
</comment>
<dbReference type="InterPro" id="IPR014048">
    <property type="entry name" value="MethylDNA_cys_MeTrfase_DNA-bd"/>
</dbReference>
<comment type="caution">
    <text evidence="12">The sequence shown here is derived from an EMBL/GenBank/DDBJ whole genome shotgun (WGS) entry which is preliminary data.</text>
</comment>
<evidence type="ECO:0000256" key="8">
    <source>
        <dbReference type="ARBA" id="ARBA00049348"/>
    </source>
</evidence>
<evidence type="ECO:0000256" key="1">
    <source>
        <dbReference type="ARBA" id="ARBA00001286"/>
    </source>
</evidence>
<dbReference type="InterPro" id="IPR001497">
    <property type="entry name" value="MethylDNA_cys_MeTrfase_AS"/>
</dbReference>
<keyword evidence="4 9" id="KW-0489">Methyltransferase</keyword>
<dbReference type="InterPro" id="IPR023546">
    <property type="entry name" value="MGMT"/>
</dbReference>
<evidence type="ECO:0000256" key="6">
    <source>
        <dbReference type="ARBA" id="ARBA00022763"/>
    </source>
</evidence>
<keyword evidence="5 9" id="KW-0808">Transferase</keyword>
<gene>
    <name evidence="12" type="ORF">FQY79_04665</name>
</gene>
<dbReference type="Pfam" id="PF02870">
    <property type="entry name" value="Methyltransf_1N"/>
    <property type="match status" value="1"/>
</dbReference>
<evidence type="ECO:0000256" key="3">
    <source>
        <dbReference type="ARBA" id="ARBA00022490"/>
    </source>
</evidence>
<dbReference type="InterPro" id="IPR036217">
    <property type="entry name" value="MethylDNA_cys_MeTrfase_DNAb"/>
</dbReference>
<dbReference type="Proteomes" id="UP000315949">
    <property type="component" value="Unassembled WGS sequence"/>
</dbReference>
<dbReference type="HAMAP" id="MF_00772">
    <property type="entry name" value="OGT"/>
    <property type="match status" value="1"/>
</dbReference>
<dbReference type="EMBL" id="VOHE01000002">
    <property type="protein sequence ID" value="TWT20630.1"/>
    <property type="molecule type" value="Genomic_DNA"/>
</dbReference>
<name>A0A5C5U5Q4_9GAMM</name>
<reference evidence="12 13" key="1">
    <citation type="submission" date="2019-07" db="EMBL/GenBank/DDBJ databases">
        <title>Luteimonas sp. YD-1 nov., isolated from acidic soil.</title>
        <authorList>
            <person name="Zhou J."/>
        </authorList>
    </citation>
    <scope>NUCLEOTIDE SEQUENCE [LARGE SCALE GENOMIC DNA]</scope>
    <source>
        <strain evidence="12 13">YD-1</strain>
    </source>
</reference>
<comment type="function">
    <text evidence="9">Involved in the cellular defense against the biological effects of O6-methylguanine (O6-MeG) and O4-methylthymine (O4-MeT) in DNA. Repairs the methylated nucleobase in DNA by stoichiometrically transferring the methyl group to a cysteine residue in the enzyme. This is a suicide reaction: the enzyme is irreversibly inactivated.</text>
</comment>
<feature type="domain" description="Methylguanine DNA methyltransferase ribonuclease-like" evidence="11">
    <location>
        <begin position="37"/>
        <end position="107"/>
    </location>
</feature>
<sequence>MARLRRRPCLARSRPRPRAAAIATCAPDQEENRVTVLTTTLDSPLGPLFIAAGDTALHAIEFRRNRHRVRRGDDWREGDSPLLRRARQQLEEYFAGRRRVFDLPLAPRGTAFQREVWHALALIPYGATISYAELAARVGRPMAVRAVGAANGRNPLPIVLPCHRVIGADGSLTGFGGGLPAKQYLLKLEGALPDTFDLFPLAVA</sequence>
<dbReference type="InterPro" id="IPR036631">
    <property type="entry name" value="MGMT_N_sf"/>
</dbReference>
<dbReference type="SUPFAM" id="SSF46767">
    <property type="entry name" value="Methylated DNA-protein cysteine methyltransferase, C-terminal domain"/>
    <property type="match status" value="1"/>
</dbReference>
<feature type="active site" description="Nucleophile; methyl group acceptor" evidence="9">
    <location>
        <position position="162"/>
    </location>
</feature>
<dbReference type="InterPro" id="IPR008332">
    <property type="entry name" value="MethylG_MeTrfase_N"/>
</dbReference>
<keyword evidence="6 9" id="KW-0227">DNA damage</keyword>
<keyword evidence="3 9" id="KW-0963">Cytoplasm</keyword>
<dbReference type="OrthoDB" id="9802228at2"/>
<evidence type="ECO:0000259" key="10">
    <source>
        <dbReference type="Pfam" id="PF01035"/>
    </source>
</evidence>
<evidence type="ECO:0000259" key="11">
    <source>
        <dbReference type="Pfam" id="PF02870"/>
    </source>
</evidence>
<dbReference type="PANTHER" id="PTHR10815">
    <property type="entry name" value="METHYLATED-DNA--PROTEIN-CYSTEINE METHYLTRANSFERASE"/>
    <property type="match status" value="1"/>
</dbReference>
<evidence type="ECO:0000256" key="7">
    <source>
        <dbReference type="ARBA" id="ARBA00023204"/>
    </source>
</evidence>